<dbReference type="PANTHER" id="PTHR11849">
    <property type="entry name" value="ETS"/>
    <property type="match status" value="1"/>
</dbReference>
<comment type="similarity">
    <text evidence="1 3">Belongs to the ETS family.</text>
</comment>
<dbReference type="SUPFAM" id="SSF46785">
    <property type="entry name" value="Winged helix' DNA-binding domain"/>
    <property type="match status" value="1"/>
</dbReference>
<comment type="subcellular location">
    <subcellularLocation>
        <location evidence="3">Nucleus</location>
    </subcellularLocation>
</comment>
<dbReference type="Gene3D" id="1.10.10.10">
    <property type="entry name" value="Winged helix-like DNA-binding domain superfamily/Winged helix DNA-binding domain"/>
    <property type="match status" value="1"/>
</dbReference>
<name>A0A6J8A803_MYTCO</name>
<dbReference type="GO" id="GO:0005634">
    <property type="term" value="C:nucleus"/>
    <property type="evidence" value="ECO:0007669"/>
    <property type="project" value="UniProtKB-SubCell"/>
</dbReference>
<dbReference type="Pfam" id="PF00178">
    <property type="entry name" value="Ets"/>
    <property type="match status" value="1"/>
</dbReference>
<dbReference type="PRINTS" id="PR00454">
    <property type="entry name" value="ETSDOMAIN"/>
</dbReference>
<dbReference type="SMART" id="SM00413">
    <property type="entry name" value="ETS"/>
    <property type="match status" value="1"/>
</dbReference>
<dbReference type="InterPro" id="IPR000418">
    <property type="entry name" value="Ets_dom"/>
</dbReference>
<keyword evidence="2 3" id="KW-0238">DNA-binding</keyword>
<keyword evidence="7" id="KW-1185">Reference proteome</keyword>
<dbReference type="PROSITE" id="PS50061">
    <property type="entry name" value="ETS_DOMAIN_3"/>
    <property type="match status" value="1"/>
</dbReference>
<reference evidence="6 7" key="1">
    <citation type="submission" date="2020-06" db="EMBL/GenBank/DDBJ databases">
        <authorList>
            <person name="Li R."/>
            <person name="Bekaert M."/>
        </authorList>
    </citation>
    <scope>NUCLEOTIDE SEQUENCE [LARGE SCALE GENOMIC DNA]</scope>
    <source>
        <strain evidence="7">wild</strain>
    </source>
</reference>
<proteinExistence type="inferred from homology"/>
<feature type="domain" description="ETS" evidence="5">
    <location>
        <begin position="111"/>
        <end position="193"/>
    </location>
</feature>
<keyword evidence="3" id="KW-0539">Nucleus</keyword>
<dbReference type="GO" id="GO:0000981">
    <property type="term" value="F:DNA-binding transcription factor activity, RNA polymerase II-specific"/>
    <property type="evidence" value="ECO:0007669"/>
    <property type="project" value="TreeGrafter"/>
</dbReference>
<accession>A0A6J8A803</accession>
<evidence type="ECO:0000256" key="4">
    <source>
        <dbReference type="SAM" id="MobiDB-lite"/>
    </source>
</evidence>
<dbReference type="InterPro" id="IPR036388">
    <property type="entry name" value="WH-like_DNA-bd_sf"/>
</dbReference>
<dbReference type="GO" id="GO:0043565">
    <property type="term" value="F:sequence-specific DNA binding"/>
    <property type="evidence" value="ECO:0007669"/>
    <property type="project" value="InterPro"/>
</dbReference>
<dbReference type="EMBL" id="CACVKT020000754">
    <property type="protein sequence ID" value="CAC5362738.1"/>
    <property type="molecule type" value="Genomic_DNA"/>
</dbReference>
<sequence length="203" mass="23595">MWSDQFAVFTDQTNAEYWHDFGNLPSHQKNQSLRVEIVGNETVVQIQQYQYDISTSTDMEILSDSEEDLALIPTTVRGMNSNKTQEPENHQNTSNSGNVNNSRSCRKHGGMLLWQFLLHLLSNPAFNPSHIMWINQSVGEFKIKKNKEVAQMWGEVKNNSGMNYANMSRGIRYYYRRKIMEPVSNRRLVYKFGPKSYGWETSN</sequence>
<evidence type="ECO:0000259" key="5">
    <source>
        <dbReference type="PROSITE" id="PS50061"/>
    </source>
</evidence>
<dbReference type="AlphaFoldDB" id="A0A6J8A803"/>
<dbReference type="OrthoDB" id="8196042at2759"/>
<protein>
    <submittedName>
        <fullName evidence="6">EHF</fullName>
    </submittedName>
</protein>
<dbReference type="Proteomes" id="UP000507470">
    <property type="component" value="Unassembled WGS sequence"/>
</dbReference>
<dbReference type="PROSITE" id="PS00345">
    <property type="entry name" value="ETS_DOMAIN_1"/>
    <property type="match status" value="1"/>
</dbReference>
<evidence type="ECO:0000313" key="7">
    <source>
        <dbReference type="Proteomes" id="UP000507470"/>
    </source>
</evidence>
<gene>
    <name evidence="6" type="ORF">MCOR_4410</name>
</gene>
<feature type="region of interest" description="Disordered" evidence="4">
    <location>
        <begin position="79"/>
        <end position="102"/>
    </location>
</feature>
<dbReference type="InterPro" id="IPR046328">
    <property type="entry name" value="ETS_fam"/>
</dbReference>
<evidence type="ECO:0000256" key="3">
    <source>
        <dbReference type="RuleBase" id="RU004019"/>
    </source>
</evidence>
<evidence type="ECO:0000256" key="1">
    <source>
        <dbReference type="ARBA" id="ARBA00005562"/>
    </source>
</evidence>
<evidence type="ECO:0000313" key="6">
    <source>
        <dbReference type="EMBL" id="CAC5362738.1"/>
    </source>
</evidence>
<dbReference type="InterPro" id="IPR036390">
    <property type="entry name" value="WH_DNA-bd_sf"/>
</dbReference>
<organism evidence="6 7">
    <name type="scientific">Mytilus coruscus</name>
    <name type="common">Sea mussel</name>
    <dbReference type="NCBI Taxonomy" id="42192"/>
    <lineage>
        <taxon>Eukaryota</taxon>
        <taxon>Metazoa</taxon>
        <taxon>Spiralia</taxon>
        <taxon>Lophotrochozoa</taxon>
        <taxon>Mollusca</taxon>
        <taxon>Bivalvia</taxon>
        <taxon>Autobranchia</taxon>
        <taxon>Pteriomorphia</taxon>
        <taxon>Mytilida</taxon>
        <taxon>Mytiloidea</taxon>
        <taxon>Mytilidae</taxon>
        <taxon>Mytilinae</taxon>
        <taxon>Mytilus</taxon>
    </lineage>
</organism>
<evidence type="ECO:0000256" key="2">
    <source>
        <dbReference type="ARBA" id="ARBA00023125"/>
    </source>
</evidence>
<dbReference type="GO" id="GO:0030154">
    <property type="term" value="P:cell differentiation"/>
    <property type="evidence" value="ECO:0007669"/>
    <property type="project" value="TreeGrafter"/>
</dbReference>